<evidence type="ECO:0000256" key="2">
    <source>
        <dbReference type="SAM" id="Phobius"/>
    </source>
</evidence>
<dbReference type="Proteomes" id="UP000426027">
    <property type="component" value="Chromosome"/>
</dbReference>
<dbReference type="PROSITE" id="PS51123">
    <property type="entry name" value="OMPA_2"/>
    <property type="match status" value="1"/>
</dbReference>
<feature type="transmembrane region" description="Helical" evidence="2">
    <location>
        <begin position="52"/>
        <end position="70"/>
    </location>
</feature>
<dbReference type="Pfam" id="PF00691">
    <property type="entry name" value="OmpA"/>
    <property type="match status" value="1"/>
</dbReference>
<evidence type="ECO:0000259" key="3">
    <source>
        <dbReference type="PROSITE" id="PS51123"/>
    </source>
</evidence>
<keyword evidence="1 2" id="KW-0472">Membrane</keyword>
<evidence type="ECO:0000313" key="5">
    <source>
        <dbReference type="Proteomes" id="UP000426027"/>
    </source>
</evidence>
<reference evidence="4 5" key="1">
    <citation type="submission" date="2019-11" db="EMBL/GenBank/DDBJ databases">
        <authorList>
            <person name="Im W.T."/>
        </authorList>
    </citation>
    <scope>NUCLEOTIDE SEQUENCE [LARGE SCALE GENOMIC DNA]</scope>
    <source>
        <strain evidence="4 5">SB-02</strain>
    </source>
</reference>
<dbReference type="EMBL" id="CP046566">
    <property type="protein sequence ID" value="QGW27716.1"/>
    <property type="molecule type" value="Genomic_DNA"/>
</dbReference>
<name>A0A6I6G4W8_9BACT</name>
<dbReference type="AlphaFoldDB" id="A0A6I6G4W8"/>
<feature type="domain" description="OmpA-like" evidence="3">
    <location>
        <begin position="325"/>
        <end position="441"/>
    </location>
</feature>
<dbReference type="PANTHER" id="PTHR30329">
    <property type="entry name" value="STATOR ELEMENT OF FLAGELLAR MOTOR COMPLEX"/>
    <property type="match status" value="1"/>
</dbReference>
<keyword evidence="2" id="KW-0812">Transmembrane</keyword>
<organism evidence="4 5">
    <name type="scientific">Phnomibacter ginsenosidimutans</name>
    <dbReference type="NCBI Taxonomy" id="2676868"/>
    <lineage>
        <taxon>Bacteria</taxon>
        <taxon>Pseudomonadati</taxon>
        <taxon>Bacteroidota</taxon>
        <taxon>Chitinophagia</taxon>
        <taxon>Chitinophagales</taxon>
        <taxon>Chitinophagaceae</taxon>
        <taxon>Phnomibacter</taxon>
    </lineage>
</organism>
<proteinExistence type="predicted"/>
<dbReference type="CDD" id="cd07185">
    <property type="entry name" value="OmpA_C-like"/>
    <property type="match status" value="1"/>
</dbReference>
<accession>A0A6I6G4W8</accession>
<keyword evidence="2" id="KW-1133">Transmembrane helix</keyword>
<dbReference type="PANTHER" id="PTHR30329:SF21">
    <property type="entry name" value="LIPOPROTEIN YIAD-RELATED"/>
    <property type="match status" value="1"/>
</dbReference>
<dbReference type="InterPro" id="IPR036737">
    <property type="entry name" value="OmpA-like_sf"/>
</dbReference>
<evidence type="ECO:0000256" key="1">
    <source>
        <dbReference type="PROSITE-ProRule" id="PRU00473"/>
    </source>
</evidence>
<dbReference type="GO" id="GO:0016020">
    <property type="term" value="C:membrane"/>
    <property type="evidence" value="ECO:0007669"/>
    <property type="project" value="UniProtKB-UniRule"/>
</dbReference>
<gene>
    <name evidence="4" type="ORF">GLV81_06090</name>
</gene>
<dbReference type="KEGG" id="fls:GLV81_06090"/>
<evidence type="ECO:0000313" key="4">
    <source>
        <dbReference type="EMBL" id="QGW27716.1"/>
    </source>
</evidence>
<dbReference type="SUPFAM" id="SSF103088">
    <property type="entry name" value="OmpA-like"/>
    <property type="match status" value="1"/>
</dbReference>
<keyword evidence="5" id="KW-1185">Reference proteome</keyword>
<dbReference type="Gene3D" id="3.30.1330.60">
    <property type="entry name" value="OmpA-like domain"/>
    <property type="match status" value="1"/>
</dbReference>
<dbReference type="InterPro" id="IPR050330">
    <property type="entry name" value="Bact_OuterMem_StrucFunc"/>
</dbReference>
<sequence length="441" mass="48880">MFHRGCTTGAAFFLFWLFPCFGGCPAAIFCCLFVRKNGYHFPPFNFNPMKKALLIVAGFLLAQAVPAQLIKKLGDKVKKEVDKTADKIINGDKPAGNTPTAEMPAAGNGKTTNLGAYAAYDFVPGDSVLFNDDLSNEEANEIPSRWILDKGRAEITDADGEMMIAARQGTTLRPRMKLPSYLPKRFTIEFDIKYVNYAWQYGRAVTLFLSNASMDKNQDGGQFEQYPIKIWANAEASFNQAQGQWPYDFRADKENAVLKDWKHIAISVNEKSVKVYINQYRILNAQIEFANPSSLRFNIDGDYDAPVLIKNFRILAGGKSPAKQITTNNVYIARGILFERASPVLLPESMGEINNLVKLMKDDPAIKFEIAGHTSAEAGSSAEANMQLSEARANAVRQKMIDMGIDAARLTAKGYGQTKPIGSNDTPEGRATNRRVEIVKQ</sequence>
<protein>
    <submittedName>
        <fullName evidence="4">OmpA family protein</fullName>
    </submittedName>
</protein>
<dbReference type="InterPro" id="IPR006665">
    <property type="entry name" value="OmpA-like"/>
</dbReference>